<gene>
    <name evidence="1" type="ORF">STRCR_1673</name>
</gene>
<dbReference type="STRING" id="873449.STRCR_1673"/>
<dbReference type="NCBIfam" id="NF033863">
    <property type="entry name" value="immun_TipC_fam"/>
    <property type="match status" value="1"/>
</dbReference>
<protein>
    <submittedName>
        <fullName evidence="1">Uncharacterized protein</fullName>
    </submittedName>
</protein>
<comment type="caution">
    <text evidence="1">The sequence shown here is derived from an EMBL/GenBank/DDBJ whole genome shotgun (WGS) entry which is preliminary data.</text>
</comment>
<dbReference type="InterPro" id="IPR048042">
    <property type="entry name" value="TipC-like"/>
</dbReference>
<dbReference type="EMBL" id="AEUV02000002">
    <property type="protein sequence ID" value="EHI75363.1"/>
    <property type="molecule type" value="Genomic_DNA"/>
</dbReference>
<accession>G5JPU0</accession>
<keyword evidence="2" id="KW-1185">Reference proteome</keyword>
<evidence type="ECO:0000313" key="1">
    <source>
        <dbReference type="EMBL" id="EHI75363.1"/>
    </source>
</evidence>
<dbReference type="AlphaFoldDB" id="G5JPU0"/>
<organism evidence="1 2">
    <name type="scientific">Streptococcus criceti HS-6</name>
    <dbReference type="NCBI Taxonomy" id="873449"/>
    <lineage>
        <taxon>Bacteria</taxon>
        <taxon>Bacillati</taxon>
        <taxon>Bacillota</taxon>
        <taxon>Bacilli</taxon>
        <taxon>Lactobacillales</taxon>
        <taxon>Streptococcaceae</taxon>
        <taxon>Streptococcus</taxon>
    </lineage>
</organism>
<dbReference type="Proteomes" id="UP000004322">
    <property type="component" value="Unassembled WGS sequence"/>
</dbReference>
<sequence length="156" mass="18888">MGRVTPSKKVTRKDYSNFDDNDKEYPVVEFTYNGNVSSEYEDIFFAKNSRDRSLEICFTKKLDKDIDLKMWYIYRSNEKRAEEELIIIDNQGDEERYIDQTSQIKTYLKRYHVTNAQIKQSYKRVIRGLILKDWTKIYDSQFTPSDYDKIEVKKQW</sequence>
<evidence type="ECO:0000313" key="2">
    <source>
        <dbReference type="Proteomes" id="UP000004322"/>
    </source>
</evidence>
<proteinExistence type="predicted"/>
<reference evidence="1" key="1">
    <citation type="submission" date="2011-07" db="EMBL/GenBank/DDBJ databases">
        <authorList>
            <person name="Stanhope M.J."/>
            <person name="Durkin A.S."/>
            <person name="Hostetler J."/>
            <person name="Kim M."/>
            <person name="Radune D."/>
            <person name="Singh I."/>
            <person name="Town C.D."/>
        </authorList>
    </citation>
    <scope>NUCLEOTIDE SEQUENCE [LARGE SCALE GENOMIC DNA]</scope>
    <source>
        <strain evidence="1">HS-6</strain>
    </source>
</reference>
<name>G5JPU0_STRCG</name>